<protein>
    <submittedName>
        <fullName evidence="2">Uncharacterized protein</fullName>
    </submittedName>
</protein>
<evidence type="ECO:0000313" key="2">
    <source>
        <dbReference type="EMBL" id="KAF3037842.1"/>
    </source>
</evidence>
<evidence type="ECO:0000256" key="1">
    <source>
        <dbReference type="SAM" id="SignalP"/>
    </source>
</evidence>
<dbReference type="AlphaFoldDB" id="A0A9P4WP95"/>
<keyword evidence="1" id="KW-0732">Signal</keyword>
<dbReference type="EMBL" id="SWKV01000040">
    <property type="protein sequence ID" value="KAF3037842.1"/>
    <property type="molecule type" value="Genomic_DNA"/>
</dbReference>
<proteinExistence type="predicted"/>
<comment type="caution">
    <text evidence="2">The sequence shown here is derived from an EMBL/GenBank/DDBJ whole genome shotgun (WGS) entry which is preliminary data.</text>
</comment>
<accession>A0A9P4WP95</accession>
<reference evidence="2" key="1">
    <citation type="submission" date="2019-04" db="EMBL/GenBank/DDBJ databases">
        <title>Sequencing of skin fungus with MAO and IRED activity.</title>
        <authorList>
            <person name="Marsaioli A.J."/>
            <person name="Bonatto J.M.C."/>
            <person name="Reis Junior O."/>
        </authorList>
    </citation>
    <scope>NUCLEOTIDE SEQUENCE</scope>
    <source>
        <strain evidence="2">28M1</strain>
    </source>
</reference>
<dbReference type="OrthoDB" id="3754992at2759"/>
<evidence type="ECO:0000313" key="3">
    <source>
        <dbReference type="Proteomes" id="UP000758155"/>
    </source>
</evidence>
<feature type="signal peptide" evidence="1">
    <location>
        <begin position="1"/>
        <end position="16"/>
    </location>
</feature>
<gene>
    <name evidence="2" type="ORF">E8E12_008485</name>
</gene>
<organism evidence="2 3">
    <name type="scientific">Didymella heteroderae</name>
    <dbReference type="NCBI Taxonomy" id="1769908"/>
    <lineage>
        <taxon>Eukaryota</taxon>
        <taxon>Fungi</taxon>
        <taxon>Dikarya</taxon>
        <taxon>Ascomycota</taxon>
        <taxon>Pezizomycotina</taxon>
        <taxon>Dothideomycetes</taxon>
        <taxon>Pleosporomycetidae</taxon>
        <taxon>Pleosporales</taxon>
        <taxon>Pleosporineae</taxon>
        <taxon>Didymellaceae</taxon>
        <taxon>Didymella</taxon>
    </lineage>
</organism>
<dbReference type="Proteomes" id="UP000758155">
    <property type="component" value="Unassembled WGS sequence"/>
</dbReference>
<name>A0A9P4WP95_9PLEO</name>
<sequence>MHLIHGILTFAVVGAALPSSAQDSHQGQLVGSDGAFMTSAQCHIGEHYCFSQIVGDLRVSKQDILHQYCDQKSVGDWQSCNTCKRLPVPLPDCWDGPGVWSSVFECTGPEVYKWVGRCEGEGSVCSVGTCRWVKVNKAGELALFGNFTPKA</sequence>
<keyword evidence="3" id="KW-1185">Reference proteome</keyword>
<feature type="chain" id="PRO_5040446709" evidence="1">
    <location>
        <begin position="17"/>
        <end position="151"/>
    </location>
</feature>